<feature type="compositionally biased region" description="Pro residues" evidence="5">
    <location>
        <begin position="203"/>
        <end position="222"/>
    </location>
</feature>
<evidence type="ECO:0000256" key="4">
    <source>
        <dbReference type="ARBA" id="ARBA00023214"/>
    </source>
</evidence>
<evidence type="ECO:0000256" key="1">
    <source>
        <dbReference type="ARBA" id="ARBA00022448"/>
    </source>
</evidence>
<evidence type="ECO:0000256" key="3">
    <source>
        <dbReference type="ARBA" id="ARBA00023173"/>
    </source>
</evidence>
<protein>
    <submittedName>
        <fullName evidence="6">Chloride channel protein 1-like isoform X2</fullName>
    </submittedName>
</protein>
<reference evidence="6" key="1">
    <citation type="submission" date="2022-08" db="EMBL/GenBank/DDBJ databases">
        <title>Genome sequencing of akame (Lates japonicus).</title>
        <authorList>
            <person name="Hashiguchi Y."/>
            <person name="Takahashi H."/>
        </authorList>
    </citation>
    <scope>NUCLEOTIDE SEQUENCE</scope>
    <source>
        <strain evidence="6">Kochi</strain>
    </source>
</reference>
<keyword evidence="7" id="KW-1185">Reference proteome</keyword>
<feature type="compositionally biased region" description="Low complexity" evidence="5">
    <location>
        <begin position="119"/>
        <end position="135"/>
    </location>
</feature>
<keyword evidence="2" id="KW-0406">Ion transport</keyword>
<dbReference type="InterPro" id="IPR050970">
    <property type="entry name" value="Cl_channel_volt-gated"/>
</dbReference>
<dbReference type="EMBL" id="BRZM01000037">
    <property type="protein sequence ID" value="GLD59482.1"/>
    <property type="molecule type" value="Genomic_DNA"/>
</dbReference>
<sequence>EPCPPPLSDTMTPEEIKAWEEAEMDKPMEIDEIRVDPSPFQLVERTSLHKTHTLFSLLGLSHAYVTSIGKLVGVVALKELQKAIEGSTRSGVRLRPPLASFRDISNHNSVSKPPPSSPAAPSSPTSTSPPSALTAPQPPSSSPPHHHHHHHHHHHENETEVWIEGVMREVEESSSTSTSCSTGACTSTSRSFSYNSNLTLPPSSTPPPVPPSSTPPPSPSSPSIPLSTLRPLQGLFDGELNSVKDQISEQQEDEQKTDDYRND</sequence>
<dbReference type="PANTHER" id="PTHR45720:SF9">
    <property type="entry name" value="CHLORIDE CHANNEL 1, SKELETAL MUSCLE ISOFORM X1"/>
    <property type="match status" value="1"/>
</dbReference>
<dbReference type="InterPro" id="IPR046342">
    <property type="entry name" value="CBS_dom_sf"/>
</dbReference>
<name>A0AAD3MTB5_LATJO</name>
<dbReference type="PRINTS" id="PR01217">
    <property type="entry name" value="PRICHEXTENSN"/>
</dbReference>
<dbReference type="SUPFAM" id="SSF54631">
    <property type="entry name" value="CBS-domain pair"/>
    <property type="match status" value="1"/>
</dbReference>
<keyword evidence="1" id="KW-0813">Transport</keyword>
<evidence type="ECO:0000313" key="6">
    <source>
        <dbReference type="EMBL" id="GLD59482.1"/>
    </source>
</evidence>
<proteinExistence type="predicted"/>
<dbReference type="PANTHER" id="PTHR45720">
    <property type="entry name" value="CHLORIDE CHANNEL PROTEIN 2"/>
    <property type="match status" value="1"/>
</dbReference>
<evidence type="ECO:0000313" key="7">
    <source>
        <dbReference type="Proteomes" id="UP001279410"/>
    </source>
</evidence>
<dbReference type="GO" id="GO:0034707">
    <property type="term" value="C:chloride channel complex"/>
    <property type="evidence" value="ECO:0007669"/>
    <property type="project" value="UniProtKB-KW"/>
</dbReference>
<gene>
    <name evidence="6" type="ORF">AKAME5_001147900</name>
</gene>
<evidence type="ECO:0000256" key="2">
    <source>
        <dbReference type="ARBA" id="ARBA00023065"/>
    </source>
</evidence>
<dbReference type="GO" id="GO:0005247">
    <property type="term" value="F:voltage-gated chloride channel activity"/>
    <property type="evidence" value="ECO:0007669"/>
    <property type="project" value="TreeGrafter"/>
</dbReference>
<keyword evidence="4" id="KW-0868">Chloride</keyword>
<dbReference type="Gene3D" id="3.10.580.10">
    <property type="entry name" value="CBS-domain"/>
    <property type="match status" value="1"/>
</dbReference>
<keyword evidence="3" id="KW-0407">Ion channel</keyword>
<keyword evidence="3" id="KW-0869">Chloride channel</keyword>
<dbReference type="FunFam" id="3.10.580.10:FF:000032">
    <property type="entry name" value="Chloride channel protein"/>
    <property type="match status" value="1"/>
</dbReference>
<dbReference type="Proteomes" id="UP001279410">
    <property type="component" value="Unassembled WGS sequence"/>
</dbReference>
<accession>A0AAD3MTB5</accession>
<dbReference type="AlphaFoldDB" id="A0AAD3MTB5"/>
<comment type="caution">
    <text evidence="6">The sequence shown here is derived from an EMBL/GenBank/DDBJ whole genome shotgun (WGS) entry which is preliminary data.</text>
</comment>
<feature type="region of interest" description="Disordered" evidence="5">
    <location>
        <begin position="103"/>
        <end position="263"/>
    </location>
</feature>
<dbReference type="GO" id="GO:0005886">
    <property type="term" value="C:plasma membrane"/>
    <property type="evidence" value="ECO:0007669"/>
    <property type="project" value="TreeGrafter"/>
</dbReference>
<feature type="compositionally biased region" description="Low complexity" evidence="5">
    <location>
        <begin position="223"/>
        <end position="232"/>
    </location>
</feature>
<feature type="compositionally biased region" description="Basic residues" evidence="5">
    <location>
        <begin position="144"/>
        <end position="154"/>
    </location>
</feature>
<feature type="non-terminal residue" evidence="6">
    <location>
        <position position="1"/>
    </location>
</feature>
<organism evidence="6 7">
    <name type="scientific">Lates japonicus</name>
    <name type="common">Japanese lates</name>
    <dbReference type="NCBI Taxonomy" id="270547"/>
    <lineage>
        <taxon>Eukaryota</taxon>
        <taxon>Metazoa</taxon>
        <taxon>Chordata</taxon>
        <taxon>Craniata</taxon>
        <taxon>Vertebrata</taxon>
        <taxon>Euteleostomi</taxon>
        <taxon>Actinopterygii</taxon>
        <taxon>Neopterygii</taxon>
        <taxon>Teleostei</taxon>
        <taxon>Neoteleostei</taxon>
        <taxon>Acanthomorphata</taxon>
        <taxon>Carangaria</taxon>
        <taxon>Carangaria incertae sedis</taxon>
        <taxon>Centropomidae</taxon>
        <taxon>Lates</taxon>
    </lineage>
</organism>
<evidence type="ECO:0000256" key="5">
    <source>
        <dbReference type="SAM" id="MobiDB-lite"/>
    </source>
</evidence>
<feature type="compositionally biased region" description="Basic and acidic residues" evidence="5">
    <location>
        <begin position="253"/>
        <end position="263"/>
    </location>
</feature>
<feature type="compositionally biased region" description="Low complexity" evidence="5">
    <location>
        <begin position="173"/>
        <end position="191"/>
    </location>
</feature>